<dbReference type="Proteomes" id="UP001163046">
    <property type="component" value="Unassembled WGS sequence"/>
</dbReference>
<evidence type="ECO:0000256" key="1">
    <source>
        <dbReference type="SAM" id="MobiDB-lite"/>
    </source>
</evidence>
<feature type="region of interest" description="Disordered" evidence="1">
    <location>
        <begin position="46"/>
        <end position="65"/>
    </location>
</feature>
<organism evidence="2 3">
    <name type="scientific">Desmophyllum pertusum</name>
    <dbReference type="NCBI Taxonomy" id="174260"/>
    <lineage>
        <taxon>Eukaryota</taxon>
        <taxon>Metazoa</taxon>
        <taxon>Cnidaria</taxon>
        <taxon>Anthozoa</taxon>
        <taxon>Hexacorallia</taxon>
        <taxon>Scleractinia</taxon>
        <taxon>Caryophylliina</taxon>
        <taxon>Caryophylliidae</taxon>
        <taxon>Desmophyllum</taxon>
    </lineage>
</organism>
<feature type="compositionally biased region" description="Basic residues" evidence="1">
    <location>
        <begin position="49"/>
        <end position="59"/>
    </location>
</feature>
<dbReference type="AlphaFoldDB" id="A0A9X0CDF3"/>
<accession>A0A9X0CDF3</accession>
<protein>
    <submittedName>
        <fullName evidence="2">Etoposide induced 2.4 mRNA</fullName>
    </submittedName>
</protein>
<name>A0A9X0CDF3_9CNID</name>
<gene>
    <name evidence="2" type="primary">EI24_1</name>
    <name evidence="2" type="ORF">OS493_028732</name>
</gene>
<sequence>MSELTPIILGMGHGLKDSLFGMTAMFRLSIILGENQTENQFKTDMQSFRRTRHRPRAKRSREENVLSGSASHQSLWLWRWMGPFLSYLFSALWVLPLYWLSKPLNSLWYQVATVRLNL</sequence>
<evidence type="ECO:0000313" key="2">
    <source>
        <dbReference type="EMBL" id="KAJ7326010.1"/>
    </source>
</evidence>
<proteinExistence type="predicted"/>
<keyword evidence="3" id="KW-1185">Reference proteome</keyword>
<comment type="caution">
    <text evidence="2">The sequence shown here is derived from an EMBL/GenBank/DDBJ whole genome shotgun (WGS) entry which is preliminary data.</text>
</comment>
<evidence type="ECO:0000313" key="3">
    <source>
        <dbReference type="Proteomes" id="UP001163046"/>
    </source>
</evidence>
<reference evidence="2" key="1">
    <citation type="submission" date="2023-01" db="EMBL/GenBank/DDBJ databases">
        <title>Genome assembly of the deep-sea coral Lophelia pertusa.</title>
        <authorList>
            <person name="Herrera S."/>
            <person name="Cordes E."/>
        </authorList>
    </citation>
    <scope>NUCLEOTIDE SEQUENCE</scope>
    <source>
        <strain evidence="2">USNM1676648</strain>
        <tissue evidence="2">Polyp</tissue>
    </source>
</reference>
<dbReference type="EMBL" id="MU827805">
    <property type="protein sequence ID" value="KAJ7326010.1"/>
    <property type="molecule type" value="Genomic_DNA"/>
</dbReference>
<dbReference type="OrthoDB" id="266518at2759"/>